<proteinExistence type="inferred from homology"/>
<dbReference type="CDD" id="cd21538">
    <property type="entry name" value="SPOC_TFIIS"/>
    <property type="match status" value="1"/>
</dbReference>
<dbReference type="Gene3D" id="3.30.40.10">
    <property type="entry name" value="Zinc/RING finger domain, C3HC4 (zinc finger)"/>
    <property type="match status" value="1"/>
</dbReference>
<evidence type="ECO:0000256" key="5">
    <source>
        <dbReference type="ARBA" id="ARBA00022771"/>
    </source>
</evidence>
<dbReference type="InterPro" id="IPR036575">
    <property type="entry name" value="TFIIS_cen_dom_sf"/>
</dbReference>
<dbReference type="Pfam" id="PF20826">
    <property type="entry name" value="PHD_5"/>
    <property type="match status" value="1"/>
</dbReference>
<evidence type="ECO:0000256" key="4">
    <source>
        <dbReference type="ARBA" id="ARBA00022723"/>
    </source>
</evidence>
<feature type="compositionally biased region" description="Low complexity" evidence="7">
    <location>
        <begin position="741"/>
        <end position="755"/>
    </location>
</feature>
<dbReference type="PANTHER" id="PTHR11477:SF11">
    <property type="entry name" value="TRANSCRIPTION FACTOR BYE1"/>
    <property type="match status" value="1"/>
</dbReference>
<keyword evidence="6" id="KW-0862">Zinc</keyword>
<feature type="compositionally biased region" description="Basic residues" evidence="7">
    <location>
        <begin position="74"/>
        <end position="83"/>
    </location>
</feature>
<feature type="compositionally biased region" description="Polar residues" evidence="7">
    <location>
        <begin position="1"/>
        <end position="11"/>
    </location>
</feature>
<feature type="region of interest" description="Disordered" evidence="7">
    <location>
        <begin position="741"/>
        <end position="851"/>
    </location>
</feature>
<dbReference type="PROSITE" id="PS51321">
    <property type="entry name" value="TFIIS_CENTRAL"/>
    <property type="match status" value="1"/>
</dbReference>
<dbReference type="Pfam" id="PF07500">
    <property type="entry name" value="TFIIS_M"/>
    <property type="match status" value="1"/>
</dbReference>
<dbReference type="GO" id="GO:0008270">
    <property type="term" value="F:zinc ion binding"/>
    <property type="evidence" value="ECO:0007669"/>
    <property type="project" value="UniProtKB-KW"/>
</dbReference>
<accession>A0A2U3DZT9</accession>
<name>A0A2U3DZT9_PURLI</name>
<organism evidence="9 10">
    <name type="scientific">Purpureocillium lilacinum</name>
    <name type="common">Paecilomyces lilacinus</name>
    <dbReference type="NCBI Taxonomy" id="33203"/>
    <lineage>
        <taxon>Eukaryota</taxon>
        <taxon>Fungi</taxon>
        <taxon>Dikarya</taxon>
        <taxon>Ascomycota</taxon>
        <taxon>Pezizomycotina</taxon>
        <taxon>Sordariomycetes</taxon>
        <taxon>Hypocreomycetidae</taxon>
        <taxon>Hypocreales</taxon>
        <taxon>Ophiocordycipitaceae</taxon>
        <taxon>Purpureocillium</taxon>
    </lineage>
</organism>
<dbReference type="GO" id="GO:0001139">
    <property type="term" value="F:RNA polymerase II complex recruiting activity"/>
    <property type="evidence" value="ECO:0007669"/>
    <property type="project" value="TreeGrafter"/>
</dbReference>
<dbReference type="SUPFAM" id="SSF46942">
    <property type="entry name" value="Elongation factor TFIIS domain 2"/>
    <property type="match status" value="1"/>
</dbReference>
<dbReference type="GO" id="GO:0006368">
    <property type="term" value="P:transcription elongation by RNA polymerase II"/>
    <property type="evidence" value="ECO:0007669"/>
    <property type="project" value="TreeGrafter"/>
</dbReference>
<dbReference type="SUPFAM" id="SSF57903">
    <property type="entry name" value="FYVE/PHD zinc finger"/>
    <property type="match status" value="1"/>
</dbReference>
<dbReference type="Pfam" id="PF23257">
    <property type="entry name" value="DUF7071"/>
    <property type="match status" value="1"/>
</dbReference>
<feature type="region of interest" description="Disordered" evidence="7">
    <location>
        <begin position="1"/>
        <end position="95"/>
    </location>
</feature>
<dbReference type="InterPro" id="IPR001965">
    <property type="entry name" value="Znf_PHD"/>
</dbReference>
<dbReference type="GO" id="GO:0005634">
    <property type="term" value="C:nucleus"/>
    <property type="evidence" value="ECO:0007669"/>
    <property type="project" value="TreeGrafter"/>
</dbReference>
<dbReference type="InterPro" id="IPR011011">
    <property type="entry name" value="Znf_FYVE_PHD"/>
</dbReference>
<dbReference type="SMART" id="SM00249">
    <property type="entry name" value="PHD"/>
    <property type="match status" value="1"/>
</dbReference>
<sequence length="942" mass="101629">MSGKRSTSNSHVPRGGGGRRTQTVLWGRWSAAFKTRGASLTRRASTGEAEPRRSVRATKGQHTKSFDELEPAPPKRRQTKKSKKALEKEQSQEPDEVIRCVCGATEQDEDSGEAWISCETCFVWQHNVCVGVSSFEDEIPDNYWCERCRPQDHKELLEGMARGEKPWEARRKAHELEEAERKKKKGGRKAKGKRTSDPKDELDKETTRSKSKASPTPDAAAGPKDKKDAAPKQGKRKSREDSHDTDGKVRRRMSRFSLVYEAAANSTWQSAKLRRTSDRDAVPVSSVKYTPPADLATSVTTLPGTRVGPAKALKKSLTHVISAMVKKQELAVPEDETEDSMAEKYALQIERAVFDTHPVANGNKEYSQQIKSLAFNLKNNPEICRGLVDGAHSPATLAVMTSEQLASAELQRQTAEMRAKAEKQSILYTQETGPRVRRTHKGEEVVEDESVVNDAPIPMAGGPRRGGGGTTTAAGGDRQSPTVKRESVSGEAAAARPPSQGGGQSPTQSNFDIKKVFSTVKSPTAAHNRRPSAPAIQTNGPGFDPDVDRLLQDETESPPYSPTEESHDPDVVWKGSLAMSSIADFAATAKHVGGANFSNFGPWSQLIPKRMTVAGRIQQQSAIEYLCSLRYSNLTDIIVVSMSPASSDSRPEFNALVDYFLNKGRYGVVGDKVAGNVRDTYLVPVPAGEDAHPEFMLNLVDNHIPRSRAEPMLLAVFVYRNDPDQLRQAQEATAMQALHNAAAASPTPGAAAQGSQRSNSTSGGPAFSPATPQGPFAHHYSPGQSAAAQSHHSATPVPIPQPPHTTARPAATAVAPQQGGPPPPGPTGAGVPTPSQSQSPPTEEQKVQLQRAGQAMAAEVLGPTLIAVPTVQFILPQAFQMSRREWEVVRSIYEREPRAREDLQYLGALLEKESAEQRAEHGGAAAAAAAAPTAAAAARKAA</sequence>
<dbReference type="EMBL" id="LCWV01000017">
    <property type="protein sequence ID" value="PWI67736.1"/>
    <property type="molecule type" value="Genomic_DNA"/>
</dbReference>
<dbReference type="PROSITE" id="PS01359">
    <property type="entry name" value="ZF_PHD_1"/>
    <property type="match status" value="1"/>
</dbReference>
<comment type="caution">
    <text evidence="9">The sequence shown here is derived from an EMBL/GenBank/DDBJ whole genome shotgun (WGS) entry which is preliminary data.</text>
</comment>
<feature type="compositionally biased region" description="Basic and acidic residues" evidence="7">
    <location>
        <begin position="194"/>
        <end position="208"/>
    </location>
</feature>
<evidence type="ECO:0000256" key="6">
    <source>
        <dbReference type="ARBA" id="ARBA00022833"/>
    </source>
</evidence>
<dbReference type="PANTHER" id="PTHR11477">
    <property type="entry name" value="TRANSCRIPTION FACTOR S-II ZINC FINGER DOMAIN-CONTAINING PROTEIN"/>
    <property type="match status" value="1"/>
</dbReference>
<protein>
    <recommendedName>
        <fullName evidence="3">Transcription factor BYE1</fullName>
    </recommendedName>
</protein>
<dbReference type="InterPro" id="IPR012921">
    <property type="entry name" value="SPOC_C"/>
</dbReference>
<dbReference type="GO" id="GO:0031564">
    <property type="term" value="P:transcription antitermination"/>
    <property type="evidence" value="ECO:0007669"/>
    <property type="project" value="TreeGrafter"/>
</dbReference>
<dbReference type="InterPro" id="IPR003618">
    <property type="entry name" value="TFIIS_cen_dom"/>
</dbReference>
<dbReference type="GO" id="GO:0031440">
    <property type="term" value="P:regulation of mRNA 3'-end processing"/>
    <property type="evidence" value="ECO:0007669"/>
    <property type="project" value="TreeGrafter"/>
</dbReference>
<feature type="region of interest" description="Disordered" evidence="7">
    <location>
        <begin position="429"/>
        <end position="569"/>
    </location>
</feature>
<feature type="compositionally biased region" description="Low complexity" evidence="7">
    <location>
        <begin position="784"/>
        <end position="794"/>
    </location>
</feature>
<dbReference type="InterPro" id="IPR055499">
    <property type="entry name" value="DUF7071"/>
</dbReference>
<reference evidence="9 10" key="1">
    <citation type="journal article" date="2016" name="Front. Microbiol.">
        <title>Genome and transcriptome sequences reveal the specific parasitism of the nematophagous Purpureocillium lilacinum 36-1.</title>
        <authorList>
            <person name="Xie J."/>
            <person name="Li S."/>
            <person name="Mo C."/>
            <person name="Xiao X."/>
            <person name="Peng D."/>
            <person name="Wang G."/>
            <person name="Xiao Y."/>
        </authorList>
    </citation>
    <scope>NUCLEOTIDE SEQUENCE [LARGE SCALE GENOMIC DNA]</scope>
    <source>
        <strain evidence="9 10">36-1</strain>
    </source>
</reference>
<keyword evidence="4" id="KW-0479">Metal-binding</keyword>
<feature type="compositionally biased region" description="Basic and acidic residues" evidence="7">
    <location>
        <begin position="238"/>
        <end position="248"/>
    </location>
</feature>
<comment type="similarity">
    <text evidence="2">Belongs to the BYE1 family.</text>
</comment>
<gene>
    <name evidence="9" type="ORF">PCL_02657</name>
</gene>
<feature type="compositionally biased region" description="Basic residues" evidence="7">
    <location>
        <begin position="182"/>
        <end position="193"/>
    </location>
</feature>
<comment type="function">
    <text evidence="1">Negative regulator of transcription elongation.</text>
</comment>
<dbReference type="Pfam" id="PF07744">
    <property type="entry name" value="SPOC"/>
    <property type="match status" value="1"/>
</dbReference>
<feature type="compositionally biased region" description="Basic and acidic residues" evidence="7">
    <location>
        <begin position="159"/>
        <end position="181"/>
    </location>
</feature>
<dbReference type="InterPro" id="IPR019786">
    <property type="entry name" value="Zinc_finger_PHD-type_CS"/>
</dbReference>
<evidence type="ECO:0000313" key="10">
    <source>
        <dbReference type="Proteomes" id="UP000245956"/>
    </source>
</evidence>
<evidence type="ECO:0000256" key="2">
    <source>
        <dbReference type="ARBA" id="ARBA00011050"/>
    </source>
</evidence>
<evidence type="ECO:0000259" key="8">
    <source>
        <dbReference type="PROSITE" id="PS51321"/>
    </source>
</evidence>
<evidence type="ECO:0000256" key="7">
    <source>
        <dbReference type="SAM" id="MobiDB-lite"/>
    </source>
</evidence>
<dbReference type="Proteomes" id="UP000245956">
    <property type="component" value="Unassembled WGS sequence"/>
</dbReference>
<evidence type="ECO:0000256" key="1">
    <source>
        <dbReference type="ARBA" id="ARBA00002311"/>
    </source>
</evidence>
<feature type="compositionally biased region" description="Low complexity" evidence="7">
    <location>
        <begin position="804"/>
        <end position="818"/>
    </location>
</feature>
<dbReference type="Gene3D" id="1.10.472.30">
    <property type="entry name" value="Transcription elongation factor S-II, central domain"/>
    <property type="match status" value="1"/>
</dbReference>
<feature type="compositionally biased region" description="Low complexity" evidence="7">
    <location>
        <begin position="829"/>
        <end position="842"/>
    </location>
</feature>
<dbReference type="GO" id="GO:0000977">
    <property type="term" value="F:RNA polymerase II transcription regulatory region sequence-specific DNA binding"/>
    <property type="evidence" value="ECO:0007669"/>
    <property type="project" value="TreeGrafter"/>
</dbReference>
<dbReference type="AlphaFoldDB" id="A0A2U3DZT9"/>
<feature type="domain" description="TFIIS central" evidence="8">
    <location>
        <begin position="305"/>
        <end position="433"/>
    </location>
</feature>
<evidence type="ECO:0000313" key="9">
    <source>
        <dbReference type="EMBL" id="PWI67736.1"/>
    </source>
</evidence>
<dbReference type="SMART" id="SM00510">
    <property type="entry name" value="TFS2M"/>
    <property type="match status" value="1"/>
</dbReference>
<keyword evidence="5" id="KW-0863">Zinc-finger</keyword>
<dbReference type="GO" id="GO:0006362">
    <property type="term" value="P:transcription elongation by RNA polymerase I"/>
    <property type="evidence" value="ECO:0007669"/>
    <property type="project" value="TreeGrafter"/>
</dbReference>
<evidence type="ECO:0000256" key="3">
    <source>
        <dbReference type="ARBA" id="ARBA00021616"/>
    </source>
</evidence>
<dbReference type="InterPro" id="IPR013083">
    <property type="entry name" value="Znf_RING/FYVE/PHD"/>
</dbReference>
<feature type="region of interest" description="Disordered" evidence="7">
    <location>
        <begin position="159"/>
        <end position="252"/>
    </location>
</feature>